<name>A0ABP1APS0_9BRYO</name>
<evidence type="ECO:0000313" key="2">
    <source>
        <dbReference type="Proteomes" id="UP001497522"/>
    </source>
</evidence>
<reference evidence="1" key="1">
    <citation type="submission" date="2024-03" db="EMBL/GenBank/DDBJ databases">
        <authorList>
            <consortium name="ELIXIR-Norway"/>
            <consortium name="Elixir Norway"/>
        </authorList>
    </citation>
    <scope>NUCLEOTIDE SEQUENCE</scope>
</reference>
<dbReference type="Proteomes" id="UP001497522">
    <property type="component" value="Chromosome 14"/>
</dbReference>
<protein>
    <submittedName>
        <fullName evidence="1">Uncharacterized protein</fullName>
    </submittedName>
</protein>
<evidence type="ECO:0000313" key="1">
    <source>
        <dbReference type="EMBL" id="CAK9864330.1"/>
    </source>
</evidence>
<organism evidence="1 2">
    <name type="scientific">Sphagnum jensenii</name>
    <dbReference type="NCBI Taxonomy" id="128206"/>
    <lineage>
        <taxon>Eukaryota</taxon>
        <taxon>Viridiplantae</taxon>
        <taxon>Streptophyta</taxon>
        <taxon>Embryophyta</taxon>
        <taxon>Bryophyta</taxon>
        <taxon>Sphagnophytina</taxon>
        <taxon>Sphagnopsida</taxon>
        <taxon>Sphagnales</taxon>
        <taxon>Sphagnaceae</taxon>
        <taxon>Sphagnum</taxon>
    </lineage>
</organism>
<proteinExistence type="predicted"/>
<sequence length="437" mass="49446">MESELELILVTMRKVEELTANIDQVQLNKQLCNYLGKRFTKKRAVLERAFASMSTLATMDQKKVLQEIHMVAKCGEALVQKCLCKEFSWLDGAITLANVERDVIEILLGLSWWTRVLNMSNADMVQSEVIQKALTKQEKLFQKFLNADNTLQGQAKVDNDYLCAKLKVVKGQHANADTYNKEQILSIYLLARIMGDAGNVPEEVDAQLKVYTKGKSLGKGGFGAVNKMVMTWKFMNTMARCGYYLIGTYFTYYTNDSKKNMIFDKTSNYNTGIYSEGLKTLAEVNAIKSSFQSHEKTIMEGICRLEKSKACGCLTGLFVNSQHLEGLKEREIKVAQGGFLKYRGNIKFSWGTIDKPESCELAASFYRKYFASGEGVYLYLGYGSNEPALISHLWRENDLVFGNKENSQFTSRNVIGEKILQSLDSFEKYITYSLSIS</sequence>
<gene>
    <name evidence="1" type="ORF">CSSPJE1EN2_LOCUS7325</name>
</gene>
<keyword evidence="2" id="KW-1185">Reference proteome</keyword>
<dbReference type="EMBL" id="OZ023715">
    <property type="protein sequence ID" value="CAK9864330.1"/>
    <property type="molecule type" value="Genomic_DNA"/>
</dbReference>
<accession>A0ABP1APS0</accession>